<dbReference type="GO" id="GO:0042026">
    <property type="term" value="P:protein refolding"/>
    <property type="evidence" value="ECO:0007669"/>
    <property type="project" value="TreeGrafter"/>
</dbReference>
<comment type="similarity">
    <text evidence="6">Belongs to the HSP33 family.</text>
</comment>
<feature type="disulfide bond" description="Redox-active" evidence="6">
    <location>
        <begin position="238"/>
        <end position="240"/>
    </location>
</feature>
<dbReference type="PIRSF" id="PIRSF005261">
    <property type="entry name" value="Heat_shock_Hsp33"/>
    <property type="match status" value="1"/>
</dbReference>
<gene>
    <name evidence="6" type="primary">hslO</name>
    <name evidence="7" type="ORF">E7512_04860</name>
</gene>
<dbReference type="AlphaFoldDB" id="A0A928Q246"/>
<dbReference type="CDD" id="cd00498">
    <property type="entry name" value="Hsp33"/>
    <property type="match status" value="1"/>
</dbReference>
<dbReference type="Gene3D" id="3.90.1280.10">
    <property type="entry name" value="HSP33 redox switch-like"/>
    <property type="match status" value="1"/>
</dbReference>
<accession>A0A928Q246</accession>
<dbReference type="InterPro" id="IPR000397">
    <property type="entry name" value="Heat_shock_Hsp33"/>
</dbReference>
<protein>
    <recommendedName>
        <fullName evidence="6">33 kDa chaperonin</fullName>
    </recommendedName>
    <alternativeName>
        <fullName evidence="6">Heat shock protein 33 homolog</fullName>
        <shortName evidence="6">HSP33</shortName>
    </alternativeName>
</protein>
<comment type="caution">
    <text evidence="7">The sequence shown here is derived from an EMBL/GenBank/DDBJ whole genome shotgun (WGS) entry which is preliminary data.</text>
</comment>
<dbReference type="SUPFAM" id="SSF118352">
    <property type="entry name" value="HSP33 redox switch-like"/>
    <property type="match status" value="1"/>
</dbReference>
<evidence type="ECO:0000256" key="6">
    <source>
        <dbReference type="HAMAP-Rule" id="MF_00117"/>
    </source>
</evidence>
<dbReference type="RefSeq" id="WP_020071711.1">
    <property type="nucleotide sequence ID" value="NZ_JBKWRC010000001.1"/>
</dbReference>
<dbReference type="Gene3D" id="3.55.30.10">
    <property type="entry name" value="Hsp33 domain"/>
    <property type="match status" value="1"/>
</dbReference>
<evidence type="ECO:0000313" key="8">
    <source>
        <dbReference type="Proteomes" id="UP000754750"/>
    </source>
</evidence>
<dbReference type="SUPFAM" id="SSF64397">
    <property type="entry name" value="Hsp33 domain"/>
    <property type="match status" value="1"/>
</dbReference>
<sequence>MDRIIRCITTDGSLMASAVETTDIVYTAQQIHRTSAVTTAALGRLLSAASLMGNMLKKKDAVVTLKIKGNGPAGAVVAIADSTGNCRGYVEHPEVSLPNKSNGKLDVGAAIGADGLLSVMRDLGEGEPYIGQVELVSGEIGEDISQYFAVSEQVPTVCALGVLVDKESGQSLLSGGMLVQVLPGADTAAIAKLERNAALLEPVTTMLAKGMSIEEMCRQALDGFEMEILDESPVKYVCTCSADRVTRALSTLRPEDIRTLADESGRMEAKCQYCARTYEFTQEQLNQLADSVERERGQK</sequence>
<evidence type="ECO:0000256" key="3">
    <source>
        <dbReference type="ARBA" id="ARBA00023157"/>
    </source>
</evidence>
<evidence type="ECO:0000313" key="7">
    <source>
        <dbReference type="EMBL" id="MBE6832904.1"/>
    </source>
</evidence>
<reference evidence="7" key="1">
    <citation type="submission" date="2019-04" db="EMBL/GenBank/DDBJ databases">
        <title>Evolution of Biomass-Degrading Anaerobic Consortia Revealed by Metagenomics.</title>
        <authorList>
            <person name="Peng X."/>
        </authorList>
    </citation>
    <scope>NUCLEOTIDE SEQUENCE</scope>
    <source>
        <strain evidence="7">SIG551</strain>
    </source>
</reference>
<comment type="subcellular location">
    <subcellularLocation>
        <location evidence="6">Cytoplasm</location>
    </subcellularLocation>
</comment>
<evidence type="ECO:0000256" key="1">
    <source>
        <dbReference type="ARBA" id="ARBA00022490"/>
    </source>
</evidence>
<proteinExistence type="inferred from homology"/>
<dbReference type="NCBIfam" id="NF001033">
    <property type="entry name" value="PRK00114.1"/>
    <property type="match status" value="1"/>
</dbReference>
<keyword evidence="5 6" id="KW-0676">Redox-active center</keyword>
<keyword evidence="1 6" id="KW-0963">Cytoplasm</keyword>
<dbReference type="GO" id="GO:0044183">
    <property type="term" value="F:protein folding chaperone"/>
    <property type="evidence" value="ECO:0007669"/>
    <property type="project" value="TreeGrafter"/>
</dbReference>
<dbReference type="GO" id="GO:0005737">
    <property type="term" value="C:cytoplasm"/>
    <property type="evidence" value="ECO:0007669"/>
    <property type="project" value="UniProtKB-SubCell"/>
</dbReference>
<keyword evidence="3 6" id="KW-1015">Disulfide bond</keyword>
<dbReference type="EMBL" id="SVNY01000002">
    <property type="protein sequence ID" value="MBE6832904.1"/>
    <property type="molecule type" value="Genomic_DNA"/>
</dbReference>
<dbReference type="GO" id="GO:0051082">
    <property type="term" value="F:unfolded protein binding"/>
    <property type="evidence" value="ECO:0007669"/>
    <property type="project" value="UniProtKB-UniRule"/>
</dbReference>
<dbReference type="PANTHER" id="PTHR30111:SF1">
    <property type="entry name" value="33 KDA CHAPERONIN"/>
    <property type="match status" value="1"/>
</dbReference>
<keyword evidence="2 6" id="KW-0862">Zinc</keyword>
<evidence type="ECO:0000256" key="4">
    <source>
        <dbReference type="ARBA" id="ARBA00023186"/>
    </source>
</evidence>
<dbReference type="InterPro" id="IPR016154">
    <property type="entry name" value="Heat_shock_Hsp33_C"/>
</dbReference>
<organism evidence="7 8">
    <name type="scientific">Faecalispora sporosphaeroides</name>
    <dbReference type="NCBI Taxonomy" id="1549"/>
    <lineage>
        <taxon>Bacteria</taxon>
        <taxon>Bacillati</taxon>
        <taxon>Bacillota</taxon>
        <taxon>Clostridia</taxon>
        <taxon>Eubacteriales</taxon>
        <taxon>Oscillospiraceae</taxon>
        <taxon>Faecalispora</taxon>
    </lineage>
</organism>
<keyword evidence="4 6" id="KW-0143">Chaperone</keyword>
<comment type="PTM">
    <text evidence="6">Under oxidizing conditions two disulfide bonds are formed involving the reactive cysteines. Under reducing conditions zinc is bound to the reactive cysteines and the protein is inactive.</text>
</comment>
<dbReference type="InterPro" id="IPR016153">
    <property type="entry name" value="Heat_shock_Hsp33_N"/>
</dbReference>
<evidence type="ECO:0000256" key="2">
    <source>
        <dbReference type="ARBA" id="ARBA00022833"/>
    </source>
</evidence>
<dbReference type="HAMAP" id="MF_00117">
    <property type="entry name" value="HslO"/>
    <property type="match status" value="1"/>
</dbReference>
<name>A0A928Q246_9FIRM</name>
<evidence type="ECO:0000256" key="5">
    <source>
        <dbReference type="ARBA" id="ARBA00023284"/>
    </source>
</evidence>
<dbReference type="Proteomes" id="UP000754750">
    <property type="component" value="Unassembled WGS sequence"/>
</dbReference>
<dbReference type="Pfam" id="PF01430">
    <property type="entry name" value="HSP33"/>
    <property type="match status" value="1"/>
</dbReference>
<dbReference type="PANTHER" id="PTHR30111">
    <property type="entry name" value="33 KDA CHAPERONIN"/>
    <property type="match status" value="1"/>
</dbReference>
<feature type="disulfide bond" description="Redox-active" evidence="6">
    <location>
        <begin position="271"/>
        <end position="274"/>
    </location>
</feature>
<comment type="function">
    <text evidence="6">Redox regulated molecular chaperone. Protects both thermally unfolding and oxidatively damaged proteins from irreversible aggregation. Plays an important role in the bacterial defense system toward oxidative stress.</text>
</comment>